<keyword evidence="1" id="KW-0812">Transmembrane</keyword>
<comment type="caution">
    <text evidence="2">The sequence shown here is derived from an EMBL/GenBank/DDBJ whole genome shotgun (WGS) entry which is preliminary data.</text>
</comment>
<keyword evidence="1" id="KW-1133">Transmembrane helix</keyword>
<protein>
    <submittedName>
        <fullName evidence="2">Uncharacterized protein</fullName>
    </submittedName>
</protein>
<name>K2LHW2_9HYPH</name>
<keyword evidence="1" id="KW-0472">Membrane</keyword>
<feature type="transmembrane region" description="Helical" evidence="1">
    <location>
        <begin position="38"/>
        <end position="62"/>
    </location>
</feature>
<evidence type="ECO:0000313" key="2">
    <source>
        <dbReference type="EMBL" id="EKF17334.1"/>
    </source>
</evidence>
<feature type="transmembrane region" description="Helical" evidence="1">
    <location>
        <begin position="68"/>
        <end position="86"/>
    </location>
</feature>
<dbReference type="PATRIC" id="fig|391937.3.peg.3861"/>
<sequence length="100" mass="10883">MMREADMTTCTATEEVASSHRPTLDASRWLGLAATPTFAVMAWISATGATGMTMCSAVPAFIPINDMALMYALMSLFHLSPWMKLLSVHLQRPSTETEGD</sequence>
<dbReference type="eggNOG" id="ENOG5033BPE">
    <property type="taxonomic scope" value="Bacteria"/>
</dbReference>
<reference evidence="2 3" key="1">
    <citation type="journal article" date="2012" name="J. Bacteriol.">
        <title>Genome Sequence of Nitratireductor pacificus Type Strain pht-3B.</title>
        <authorList>
            <person name="Lai Q."/>
            <person name="Li G."/>
            <person name="Shao Z."/>
        </authorList>
    </citation>
    <scope>NUCLEOTIDE SEQUENCE [LARGE SCALE GENOMIC DNA]</scope>
    <source>
        <strain evidence="3">pht-3B</strain>
    </source>
</reference>
<evidence type="ECO:0000313" key="3">
    <source>
        <dbReference type="Proteomes" id="UP000006786"/>
    </source>
</evidence>
<dbReference type="STRING" id="391937.NA2_18785"/>
<dbReference type="EMBL" id="AMRM01000026">
    <property type="protein sequence ID" value="EKF17334.1"/>
    <property type="molecule type" value="Genomic_DNA"/>
</dbReference>
<evidence type="ECO:0000256" key="1">
    <source>
        <dbReference type="SAM" id="Phobius"/>
    </source>
</evidence>
<organism evidence="2 3">
    <name type="scientific">Nitratireductor pacificus pht-3B</name>
    <dbReference type="NCBI Taxonomy" id="391937"/>
    <lineage>
        <taxon>Bacteria</taxon>
        <taxon>Pseudomonadati</taxon>
        <taxon>Pseudomonadota</taxon>
        <taxon>Alphaproteobacteria</taxon>
        <taxon>Hyphomicrobiales</taxon>
        <taxon>Phyllobacteriaceae</taxon>
        <taxon>Nitratireductor</taxon>
    </lineage>
</organism>
<dbReference type="Proteomes" id="UP000006786">
    <property type="component" value="Unassembled WGS sequence"/>
</dbReference>
<gene>
    <name evidence="2" type="ORF">NA2_18785</name>
</gene>
<dbReference type="AlphaFoldDB" id="K2LHW2"/>
<proteinExistence type="predicted"/>
<accession>K2LHW2</accession>
<keyword evidence="3" id="KW-1185">Reference proteome</keyword>